<evidence type="ECO:0000256" key="2">
    <source>
        <dbReference type="SAM" id="Coils"/>
    </source>
</evidence>
<reference evidence="6 7" key="1">
    <citation type="submission" date="2024-01" db="EMBL/GenBank/DDBJ databases">
        <title>The genomes of 5 underutilized Papilionoideae crops provide insights into root nodulation and disease resistanc.</title>
        <authorList>
            <person name="Yuan L."/>
        </authorList>
    </citation>
    <scope>NUCLEOTIDE SEQUENCE [LARGE SCALE GENOMIC DNA]</scope>
    <source>
        <strain evidence="6">ZHUSHIDOU_FW_LH</strain>
        <tissue evidence="6">Leaf</tissue>
    </source>
</reference>
<dbReference type="AlphaFoldDB" id="A0AAN9E1Y1"/>
<comment type="caution">
    <text evidence="6">The sequence shown here is derived from an EMBL/GenBank/DDBJ whole genome shotgun (WGS) entry which is preliminary data.</text>
</comment>
<evidence type="ECO:0000259" key="5">
    <source>
        <dbReference type="PROSITE" id="PS50144"/>
    </source>
</evidence>
<keyword evidence="4" id="KW-1133">Transmembrane helix</keyword>
<feature type="transmembrane region" description="Helical" evidence="4">
    <location>
        <begin position="245"/>
        <end position="266"/>
    </location>
</feature>
<dbReference type="InterPro" id="IPR008974">
    <property type="entry name" value="TRAF-like"/>
</dbReference>
<organism evidence="6 7">
    <name type="scientific">Crotalaria pallida</name>
    <name type="common">Smooth rattlebox</name>
    <name type="synonym">Crotalaria striata</name>
    <dbReference type="NCBI Taxonomy" id="3830"/>
    <lineage>
        <taxon>Eukaryota</taxon>
        <taxon>Viridiplantae</taxon>
        <taxon>Streptophyta</taxon>
        <taxon>Embryophyta</taxon>
        <taxon>Tracheophyta</taxon>
        <taxon>Spermatophyta</taxon>
        <taxon>Magnoliopsida</taxon>
        <taxon>eudicotyledons</taxon>
        <taxon>Gunneridae</taxon>
        <taxon>Pentapetalae</taxon>
        <taxon>rosids</taxon>
        <taxon>fabids</taxon>
        <taxon>Fabales</taxon>
        <taxon>Fabaceae</taxon>
        <taxon>Papilionoideae</taxon>
        <taxon>50 kb inversion clade</taxon>
        <taxon>genistoids sensu lato</taxon>
        <taxon>core genistoids</taxon>
        <taxon>Crotalarieae</taxon>
        <taxon>Crotalaria</taxon>
    </lineage>
</organism>
<evidence type="ECO:0000256" key="3">
    <source>
        <dbReference type="SAM" id="MobiDB-lite"/>
    </source>
</evidence>
<evidence type="ECO:0000313" key="6">
    <source>
        <dbReference type="EMBL" id="KAK7244719.1"/>
    </source>
</evidence>
<dbReference type="Proteomes" id="UP001372338">
    <property type="component" value="Unassembled WGS sequence"/>
</dbReference>
<keyword evidence="7" id="KW-1185">Reference proteome</keyword>
<feature type="transmembrane region" description="Helical" evidence="4">
    <location>
        <begin position="278"/>
        <end position="301"/>
    </location>
</feature>
<dbReference type="Pfam" id="PF22486">
    <property type="entry name" value="MATH_2"/>
    <property type="match status" value="2"/>
</dbReference>
<dbReference type="InterPro" id="IPR050804">
    <property type="entry name" value="MCC"/>
</dbReference>
<dbReference type="InterPro" id="IPR002083">
    <property type="entry name" value="MATH/TRAF_dom"/>
</dbReference>
<sequence>MEKEHVMGIALEKFTWKIEAFSKVVSTKRLSSKAFKIGGYRWKIVLYPMRTDAEHFSLHVKIADSMPAYGWKIFIYFRVALINQVDSKNTIVKETQQKFNGGNKSWDSQSFIPLNEFRDPSQGYLVNDTCIIEVQIATSKEVAFNILDNEEQEDPGITPRSNQPPSPTSTHASNKDDGSEIEVQLQHDNVVIPSAPPMYPHLSNESKEVVFFIPLGELIDFKSLLEAEEAAFIPLWEESSTAQSIVTTINVCVMLFVILAGGYQCFKSGWVGYELPNGYFPYGINGMFAGSALVFFSYIGFDAVTSTAEESLTHFHVSSLALSVFVLPSEPTLTLQAEMENKQASLRIETYEKFKWTIPNFSKLETKKLYSETFVVGGYPWYFTTCHRFNAREDDWGFTSFIFLADFHDPRRGFLVNDTCIIAAEVHVPRSEHENWVDLVANPTAQGVMEMEVPPPVSQGQVSNPLPVSIEPPIITHKEMSSTLVGKRADFRGLGQIEKIYISLLEEACSQHPSLIECQQKRSSEFTEWAFTALGRVLHFLDTKRVKDMSDYACKHLQNLWEELETFRFDLTWLEPHVRSALGMKNYREKAMQAEKLKANVVTVELELKRLKAKVAATEADLDIAKRDLLKVTQSLEGRDLDAKLGYGRP</sequence>
<evidence type="ECO:0000313" key="7">
    <source>
        <dbReference type="Proteomes" id="UP001372338"/>
    </source>
</evidence>
<dbReference type="PANTHER" id="PTHR46236">
    <property type="entry name" value="TRAF-LIKE SUPERFAMILY PROTEIN"/>
    <property type="match status" value="1"/>
</dbReference>
<gene>
    <name evidence="6" type="ORF">RIF29_39545</name>
</gene>
<dbReference type="PANTHER" id="PTHR46236:SF36">
    <property type="entry name" value="MATH (MEPRIN AND TRAF-C-LIKE) DOMAIN PROTEIN"/>
    <property type="match status" value="1"/>
</dbReference>
<dbReference type="Gene3D" id="1.20.1740.10">
    <property type="entry name" value="Amino acid/polyamine transporter I"/>
    <property type="match status" value="1"/>
</dbReference>
<feature type="domain" description="MATH" evidence="5">
    <location>
        <begin position="11"/>
        <end position="136"/>
    </location>
</feature>
<feature type="coiled-coil region" evidence="2">
    <location>
        <begin position="594"/>
        <end position="628"/>
    </location>
</feature>
<evidence type="ECO:0000256" key="4">
    <source>
        <dbReference type="SAM" id="Phobius"/>
    </source>
</evidence>
<name>A0AAN9E1Y1_CROPI</name>
<feature type="domain" description="MATH" evidence="5">
    <location>
        <begin position="351"/>
        <end position="383"/>
    </location>
</feature>
<proteinExistence type="predicted"/>
<dbReference type="PROSITE" id="PS50144">
    <property type="entry name" value="MATH"/>
    <property type="match status" value="3"/>
</dbReference>
<dbReference type="CDD" id="cd00121">
    <property type="entry name" value="MATH"/>
    <property type="match status" value="2"/>
</dbReference>
<dbReference type="Gene3D" id="2.60.210.10">
    <property type="entry name" value="Apoptosis, Tumor Necrosis Factor Receptor Associated Protein 2, Chain A"/>
    <property type="match status" value="3"/>
</dbReference>
<dbReference type="EMBL" id="JAYWIO010000008">
    <property type="protein sequence ID" value="KAK7244719.1"/>
    <property type="molecule type" value="Genomic_DNA"/>
</dbReference>
<keyword evidence="4" id="KW-0472">Membrane</keyword>
<feature type="domain" description="MATH" evidence="5">
    <location>
        <begin position="387"/>
        <end position="426"/>
    </location>
</feature>
<dbReference type="SUPFAM" id="SSF49599">
    <property type="entry name" value="TRAF domain-like"/>
    <property type="match status" value="2"/>
</dbReference>
<keyword evidence="1 2" id="KW-0175">Coiled coil</keyword>
<evidence type="ECO:0000256" key="1">
    <source>
        <dbReference type="ARBA" id="ARBA00023054"/>
    </source>
</evidence>
<keyword evidence="4" id="KW-0812">Transmembrane</keyword>
<feature type="region of interest" description="Disordered" evidence="3">
    <location>
        <begin position="149"/>
        <end position="179"/>
    </location>
</feature>
<accession>A0AAN9E1Y1</accession>
<protein>
    <recommendedName>
        <fullName evidence="5">MATH domain-containing protein</fullName>
    </recommendedName>
</protein>